<name>A0ACB9WTZ6_CHAAC</name>
<gene>
    <name evidence="1" type="ORF">KUCAC02_009475</name>
</gene>
<organism evidence="1 2">
    <name type="scientific">Chaenocephalus aceratus</name>
    <name type="common">Blackfin icefish</name>
    <name type="synonym">Chaenichthys aceratus</name>
    <dbReference type="NCBI Taxonomy" id="36190"/>
    <lineage>
        <taxon>Eukaryota</taxon>
        <taxon>Metazoa</taxon>
        <taxon>Chordata</taxon>
        <taxon>Craniata</taxon>
        <taxon>Vertebrata</taxon>
        <taxon>Euteleostomi</taxon>
        <taxon>Actinopterygii</taxon>
        <taxon>Neopterygii</taxon>
        <taxon>Teleostei</taxon>
        <taxon>Neoteleostei</taxon>
        <taxon>Acanthomorphata</taxon>
        <taxon>Eupercaria</taxon>
        <taxon>Perciformes</taxon>
        <taxon>Notothenioidei</taxon>
        <taxon>Channichthyidae</taxon>
        <taxon>Chaenocephalus</taxon>
    </lineage>
</organism>
<evidence type="ECO:0000313" key="2">
    <source>
        <dbReference type="Proteomes" id="UP001057452"/>
    </source>
</evidence>
<evidence type="ECO:0000313" key="1">
    <source>
        <dbReference type="EMBL" id="KAI4817199.1"/>
    </source>
</evidence>
<keyword evidence="2" id="KW-1185">Reference proteome</keyword>
<dbReference type="EMBL" id="CM043796">
    <property type="protein sequence ID" value="KAI4817199.1"/>
    <property type="molecule type" value="Genomic_DNA"/>
</dbReference>
<accession>A0ACB9WTZ6</accession>
<dbReference type="Proteomes" id="UP001057452">
    <property type="component" value="Chromosome 12"/>
</dbReference>
<protein>
    <submittedName>
        <fullName evidence="1">Uncharacterized protein</fullName>
    </submittedName>
</protein>
<proteinExistence type="predicted"/>
<sequence>MSSCVKLTPDQSPSPGPSDPPPPNHLFIPLSSSLSPPLAPHPLLSLRGQVGRRWPRAMTSKHFGLRQMHS</sequence>
<comment type="caution">
    <text evidence="1">The sequence shown here is derived from an EMBL/GenBank/DDBJ whole genome shotgun (WGS) entry which is preliminary data.</text>
</comment>
<reference evidence="1" key="1">
    <citation type="submission" date="2022-05" db="EMBL/GenBank/DDBJ databases">
        <title>Chromosome-level genome of Chaenocephalus aceratus.</title>
        <authorList>
            <person name="Park H."/>
        </authorList>
    </citation>
    <scope>NUCLEOTIDE SEQUENCE</scope>
    <source>
        <strain evidence="1">KU_202001</strain>
    </source>
</reference>